<accession>A0A084VEP5</accession>
<dbReference type="EMBL" id="KE524778">
    <property type="protein sequence ID" value="KFB36439.1"/>
    <property type="molecule type" value="Genomic_DNA"/>
</dbReference>
<name>A0A084VEP5_ANOSI</name>
<dbReference type="VEuPathDB" id="VectorBase:ASIC003476"/>
<organism evidence="2">
    <name type="scientific">Anopheles sinensis</name>
    <name type="common">Mosquito</name>
    <dbReference type="NCBI Taxonomy" id="74873"/>
    <lineage>
        <taxon>Eukaryota</taxon>
        <taxon>Metazoa</taxon>
        <taxon>Ecdysozoa</taxon>
        <taxon>Arthropoda</taxon>
        <taxon>Hexapoda</taxon>
        <taxon>Insecta</taxon>
        <taxon>Pterygota</taxon>
        <taxon>Neoptera</taxon>
        <taxon>Endopterygota</taxon>
        <taxon>Diptera</taxon>
        <taxon>Nematocera</taxon>
        <taxon>Culicoidea</taxon>
        <taxon>Culicidae</taxon>
        <taxon>Anophelinae</taxon>
        <taxon>Anopheles</taxon>
    </lineage>
</organism>
<dbReference type="AlphaFoldDB" id="A0A084VEP5"/>
<evidence type="ECO:0000256" key="1">
    <source>
        <dbReference type="SAM" id="MobiDB-lite"/>
    </source>
</evidence>
<protein>
    <submittedName>
        <fullName evidence="2 3">Serine O-acetyltransferase</fullName>
    </submittedName>
</protein>
<evidence type="ECO:0000313" key="2">
    <source>
        <dbReference type="EMBL" id="KFB36439.1"/>
    </source>
</evidence>
<dbReference type="EMBL" id="ATLV01012286">
    <property type="status" value="NOT_ANNOTATED_CDS"/>
    <property type="molecule type" value="Genomic_DNA"/>
</dbReference>
<dbReference type="GO" id="GO:0016740">
    <property type="term" value="F:transferase activity"/>
    <property type="evidence" value="ECO:0007669"/>
    <property type="project" value="UniProtKB-KW"/>
</dbReference>
<gene>
    <name evidence="2" type="ORF">ZHAS_00003476</name>
</gene>
<dbReference type="Proteomes" id="UP000030765">
    <property type="component" value="Unassembled WGS sequence"/>
</dbReference>
<sequence length="68" mass="7192">MGKVLHQVPVLPFPFNVPTGCLGMNVPLLAPPEKKSPVAPLRDPNYGSISISRHTTESPTGRSATTSP</sequence>
<feature type="compositionally biased region" description="Polar residues" evidence="1">
    <location>
        <begin position="47"/>
        <end position="68"/>
    </location>
</feature>
<reference evidence="2 4" key="1">
    <citation type="journal article" date="2014" name="BMC Genomics">
        <title>Genome sequence of Anopheles sinensis provides insight into genetics basis of mosquito competence for malaria parasites.</title>
        <authorList>
            <person name="Zhou D."/>
            <person name="Zhang D."/>
            <person name="Ding G."/>
            <person name="Shi L."/>
            <person name="Hou Q."/>
            <person name="Ye Y."/>
            <person name="Xu Y."/>
            <person name="Zhou H."/>
            <person name="Xiong C."/>
            <person name="Li S."/>
            <person name="Yu J."/>
            <person name="Hong S."/>
            <person name="Yu X."/>
            <person name="Zou P."/>
            <person name="Chen C."/>
            <person name="Chang X."/>
            <person name="Wang W."/>
            <person name="Lv Y."/>
            <person name="Sun Y."/>
            <person name="Ma L."/>
            <person name="Shen B."/>
            <person name="Zhu C."/>
        </authorList>
    </citation>
    <scope>NUCLEOTIDE SEQUENCE [LARGE SCALE GENOMIC DNA]</scope>
</reference>
<proteinExistence type="predicted"/>
<feature type="region of interest" description="Disordered" evidence="1">
    <location>
        <begin position="27"/>
        <end position="68"/>
    </location>
</feature>
<keyword evidence="2" id="KW-0808">Transferase</keyword>
<evidence type="ECO:0000313" key="3">
    <source>
        <dbReference type="EnsemblMetazoa" id="ASIC003476-PA"/>
    </source>
</evidence>
<evidence type="ECO:0000313" key="4">
    <source>
        <dbReference type="Proteomes" id="UP000030765"/>
    </source>
</evidence>
<keyword evidence="4" id="KW-1185">Reference proteome</keyword>
<dbReference type="EnsemblMetazoa" id="ASIC003476-RA">
    <property type="protein sequence ID" value="ASIC003476-PA"/>
    <property type="gene ID" value="ASIC003476"/>
</dbReference>
<reference evidence="3" key="2">
    <citation type="submission" date="2020-05" db="UniProtKB">
        <authorList>
            <consortium name="EnsemblMetazoa"/>
        </authorList>
    </citation>
    <scope>IDENTIFICATION</scope>
</reference>